<dbReference type="GO" id="GO:0008168">
    <property type="term" value="F:methyltransferase activity"/>
    <property type="evidence" value="ECO:0007669"/>
    <property type="project" value="UniProtKB-KW"/>
</dbReference>
<dbReference type="Gene3D" id="3.40.50.150">
    <property type="entry name" value="Vaccinia Virus protein VP39"/>
    <property type="match status" value="1"/>
</dbReference>
<keyword evidence="2" id="KW-0808">Transferase</keyword>
<dbReference type="Pfam" id="PF13649">
    <property type="entry name" value="Methyltransf_25"/>
    <property type="match status" value="1"/>
</dbReference>
<gene>
    <name evidence="2" type="ORF">ABID19_006767</name>
</gene>
<sequence length="210" mass="22336">MAVFETLTLAERARQLGNPEGAVGLAVADWLNENNRQANAKNVALLGGDAGNRVLEIGFGNGRTVPDVIAQALDVTYCGIDISPTMVTEASTFKAALVASGKASFDLASAENMPCAEDSFDSVFSIGVIHFWTEVMRPGGSMPMACLAPREAPDFARPEHGFHLRDAASWDALCRAAGFTDVHVETVESEQITPSGAPIRRYGIIVRGRA</sequence>
<feature type="domain" description="Methyltransferase" evidence="1">
    <location>
        <begin position="54"/>
        <end position="133"/>
    </location>
</feature>
<name>A0ABV2H075_9HYPH</name>
<evidence type="ECO:0000313" key="2">
    <source>
        <dbReference type="EMBL" id="MET3583702.1"/>
    </source>
</evidence>
<dbReference type="Proteomes" id="UP001549204">
    <property type="component" value="Unassembled WGS sequence"/>
</dbReference>
<accession>A0ABV2H075</accession>
<dbReference type="InterPro" id="IPR029063">
    <property type="entry name" value="SAM-dependent_MTases_sf"/>
</dbReference>
<proteinExistence type="predicted"/>
<dbReference type="GO" id="GO:0032259">
    <property type="term" value="P:methylation"/>
    <property type="evidence" value="ECO:0007669"/>
    <property type="project" value="UniProtKB-KW"/>
</dbReference>
<keyword evidence="3" id="KW-1185">Reference proteome</keyword>
<organism evidence="2 3">
    <name type="scientific">Mesorhizobium robiniae</name>
    <dbReference type="NCBI Taxonomy" id="559315"/>
    <lineage>
        <taxon>Bacteria</taxon>
        <taxon>Pseudomonadati</taxon>
        <taxon>Pseudomonadota</taxon>
        <taxon>Alphaproteobacteria</taxon>
        <taxon>Hyphomicrobiales</taxon>
        <taxon>Phyllobacteriaceae</taxon>
        <taxon>Mesorhizobium</taxon>
    </lineage>
</organism>
<dbReference type="InterPro" id="IPR041698">
    <property type="entry name" value="Methyltransf_25"/>
</dbReference>
<protein>
    <submittedName>
        <fullName evidence="2">SAM-dependent methyltransferase</fullName>
    </submittedName>
</protein>
<reference evidence="2 3" key="1">
    <citation type="submission" date="2024-06" db="EMBL/GenBank/DDBJ databases">
        <title>Genomic Encyclopedia of Type Strains, Phase IV (KMG-IV): sequencing the most valuable type-strain genomes for metagenomic binning, comparative biology and taxonomic classification.</title>
        <authorList>
            <person name="Goeker M."/>
        </authorList>
    </citation>
    <scope>NUCLEOTIDE SEQUENCE [LARGE SCALE GENOMIC DNA]</scope>
    <source>
        <strain evidence="2 3">DSM 100022</strain>
    </source>
</reference>
<dbReference type="SUPFAM" id="SSF53335">
    <property type="entry name" value="S-adenosyl-L-methionine-dependent methyltransferases"/>
    <property type="match status" value="1"/>
</dbReference>
<evidence type="ECO:0000313" key="3">
    <source>
        <dbReference type="Proteomes" id="UP001549204"/>
    </source>
</evidence>
<evidence type="ECO:0000259" key="1">
    <source>
        <dbReference type="Pfam" id="PF13649"/>
    </source>
</evidence>
<keyword evidence="2" id="KW-0489">Methyltransferase</keyword>
<dbReference type="CDD" id="cd02440">
    <property type="entry name" value="AdoMet_MTases"/>
    <property type="match status" value="1"/>
</dbReference>
<dbReference type="EMBL" id="JBEPMC010000021">
    <property type="protein sequence ID" value="MET3583702.1"/>
    <property type="molecule type" value="Genomic_DNA"/>
</dbReference>
<comment type="caution">
    <text evidence="2">The sequence shown here is derived from an EMBL/GenBank/DDBJ whole genome shotgun (WGS) entry which is preliminary data.</text>
</comment>
<dbReference type="RefSeq" id="WP_263807182.1">
    <property type="nucleotide sequence ID" value="NZ_JBEPMC010000021.1"/>
</dbReference>